<dbReference type="SUPFAM" id="SSF50969">
    <property type="entry name" value="YVTN repeat-like/Quinoprotein amine dehydrogenase"/>
    <property type="match status" value="1"/>
</dbReference>
<dbReference type="OrthoDB" id="5851321at2759"/>
<dbReference type="WBParaSite" id="TCLT_0000604901-mRNA-1">
    <property type="protein sequence ID" value="TCLT_0000604901-mRNA-1"/>
    <property type="gene ID" value="TCLT_0000604901"/>
</dbReference>
<dbReference type="EMBL" id="UYYF01004383">
    <property type="protein sequence ID" value="VDN03353.1"/>
    <property type="molecule type" value="Genomic_DNA"/>
</dbReference>
<proteinExistence type="predicted"/>
<reference evidence="1 2" key="2">
    <citation type="submission" date="2018-11" db="EMBL/GenBank/DDBJ databases">
        <authorList>
            <consortium name="Pathogen Informatics"/>
        </authorList>
    </citation>
    <scope>NUCLEOTIDE SEQUENCE [LARGE SCALE GENOMIC DNA]</scope>
</reference>
<dbReference type="AlphaFoldDB" id="A0A0N5CZV9"/>
<evidence type="ECO:0000313" key="3">
    <source>
        <dbReference type="WBParaSite" id="TCLT_0000604901-mRNA-1"/>
    </source>
</evidence>
<sequence>MLSSRQRTTVHVHTNITMTNVKNSTTVKQKSTSLLLGYDQFSNQRISTITSATPKYSRKQLKAVTLQKLVEYLPIKGYNDKSTEVKEMQMTEMELLREVKFPNDTKIIGLAAENGHLYVATNNGKIGVFNSESNKKINEFDIGGKIDAMTINRNTDIIIVNDTDLVSYRDARIYRKINLPFSAKSLSLGTNKAGSEEVIVLGASNDVMFIFSNDLKPIEEIYYANKAKQTCNFAILHMDYYYISCENAILEIMKNGKLKRNLSVRSAGQSSVIWSEVVYENGRVHIVDYLKSTLKTFRYPSC</sequence>
<dbReference type="InterPro" id="IPR011044">
    <property type="entry name" value="Quino_amine_DH_bsu"/>
</dbReference>
<evidence type="ECO:0000313" key="2">
    <source>
        <dbReference type="Proteomes" id="UP000276776"/>
    </source>
</evidence>
<accession>A0A0N5CZV9</accession>
<gene>
    <name evidence="1" type="ORF">TCLT_LOCUS6038</name>
</gene>
<reference evidence="3" key="1">
    <citation type="submission" date="2017-02" db="UniProtKB">
        <authorList>
            <consortium name="WormBaseParasite"/>
        </authorList>
    </citation>
    <scope>IDENTIFICATION</scope>
</reference>
<dbReference type="OMA" id="WSEVLYE"/>
<protein>
    <submittedName>
        <fullName evidence="3">CNH domain-containing protein</fullName>
    </submittedName>
</protein>
<organism evidence="3">
    <name type="scientific">Thelazia callipaeda</name>
    <name type="common">Oriental eyeworm</name>
    <name type="synonym">Parasitic nematode</name>
    <dbReference type="NCBI Taxonomy" id="103827"/>
    <lineage>
        <taxon>Eukaryota</taxon>
        <taxon>Metazoa</taxon>
        <taxon>Ecdysozoa</taxon>
        <taxon>Nematoda</taxon>
        <taxon>Chromadorea</taxon>
        <taxon>Rhabditida</taxon>
        <taxon>Spirurina</taxon>
        <taxon>Spiruromorpha</taxon>
        <taxon>Thelazioidea</taxon>
        <taxon>Thelaziidae</taxon>
        <taxon>Thelazia</taxon>
    </lineage>
</organism>
<evidence type="ECO:0000313" key="1">
    <source>
        <dbReference type="EMBL" id="VDN03353.1"/>
    </source>
</evidence>
<dbReference type="Proteomes" id="UP000276776">
    <property type="component" value="Unassembled WGS sequence"/>
</dbReference>
<name>A0A0N5CZV9_THECL</name>
<keyword evidence="2" id="KW-1185">Reference proteome</keyword>